<feature type="compositionally biased region" description="Low complexity" evidence="1">
    <location>
        <begin position="15"/>
        <end position="34"/>
    </location>
</feature>
<feature type="region of interest" description="Disordered" evidence="1">
    <location>
        <begin position="1"/>
        <end position="35"/>
    </location>
</feature>
<feature type="compositionally biased region" description="Polar residues" evidence="1">
    <location>
        <begin position="1"/>
        <end position="11"/>
    </location>
</feature>
<sequence>MSAPAPTNTVIATPVSSNSANVSGGSQAMQAQAQTDKVPSVGTLVSAAKLAIQKDMPIQLDYFVDSAEGKAFLGEDATTGEKMLVKNSEEYTSHIQKIYKAGEDFIIMTENSIYLASSKIQKRKIQASNLRGDAEL</sequence>
<dbReference type="AlphaFoldDB" id="A0A6C0ANJ6"/>
<reference evidence="2" key="1">
    <citation type="journal article" date="2020" name="Nature">
        <title>Giant virus diversity and host interactions through global metagenomics.</title>
        <authorList>
            <person name="Schulz F."/>
            <person name="Roux S."/>
            <person name="Paez-Espino D."/>
            <person name="Jungbluth S."/>
            <person name="Walsh D.A."/>
            <person name="Denef V.J."/>
            <person name="McMahon K.D."/>
            <person name="Konstantinidis K.T."/>
            <person name="Eloe-Fadrosh E.A."/>
            <person name="Kyrpides N.C."/>
            <person name="Woyke T."/>
        </authorList>
    </citation>
    <scope>NUCLEOTIDE SEQUENCE</scope>
    <source>
        <strain evidence="2">GVMAG-S-1101161-73</strain>
    </source>
</reference>
<protein>
    <submittedName>
        <fullName evidence="2">Uncharacterized protein</fullName>
    </submittedName>
</protein>
<accession>A0A6C0ANJ6</accession>
<organism evidence="2">
    <name type="scientific">viral metagenome</name>
    <dbReference type="NCBI Taxonomy" id="1070528"/>
    <lineage>
        <taxon>unclassified sequences</taxon>
        <taxon>metagenomes</taxon>
        <taxon>organismal metagenomes</taxon>
    </lineage>
</organism>
<name>A0A6C0ANJ6_9ZZZZ</name>
<evidence type="ECO:0000313" key="2">
    <source>
        <dbReference type="EMBL" id="QHS81063.1"/>
    </source>
</evidence>
<proteinExistence type="predicted"/>
<evidence type="ECO:0000256" key="1">
    <source>
        <dbReference type="SAM" id="MobiDB-lite"/>
    </source>
</evidence>
<dbReference type="EMBL" id="MN740729">
    <property type="protein sequence ID" value="QHS81063.1"/>
    <property type="molecule type" value="Genomic_DNA"/>
</dbReference>